<comment type="caution">
    <text evidence="1">The sequence shown here is derived from an EMBL/GenBank/DDBJ whole genome shotgun (WGS) entry which is preliminary data.</text>
</comment>
<protein>
    <submittedName>
        <fullName evidence="1">Alpha/beta hydrolase</fullName>
    </submittedName>
</protein>
<dbReference type="Gene3D" id="3.40.50.1820">
    <property type="entry name" value="alpha/beta hydrolase"/>
    <property type="match status" value="1"/>
</dbReference>
<proteinExistence type="predicted"/>
<name>A0A424YWC2_9EURY</name>
<accession>A0A424YWC2</accession>
<sequence length="86" mass="10243">MVEERVFSAEVYENDKHEDWLILLHGFGGNARTWNKQIDTFSWHYNLLVLEMHKDTTLEILNLDTICELIHNTMLYHNVEKAHFIG</sequence>
<dbReference type="AlphaFoldDB" id="A0A424YWC2"/>
<dbReference type="Proteomes" id="UP000284763">
    <property type="component" value="Unassembled WGS sequence"/>
</dbReference>
<feature type="non-terminal residue" evidence="1">
    <location>
        <position position="86"/>
    </location>
</feature>
<organism evidence="1 2">
    <name type="scientific">Methanosalsum natronophilum</name>
    <dbReference type="NCBI Taxonomy" id="768733"/>
    <lineage>
        <taxon>Archaea</taxon>
        <taxon>Methanobacteriati</taxon>
        <taxon>Methanobacteriota</taxon>
        <taxon>Stenosarchaea group</taxon>
        <taxon>Methanomicrobia</taxon>
        <taxon>Methanosarcinales</taxon>
        <taxon>Methanosarcinaceae</taxon>
        <taxon>Methanosalsum</taxon>
    </lineage>
</organism>
<dbReference type="SUPFAM" id="SSF53474">
    <property type="entry name" value="alpha/beta-Hydrolases"/>
    <property type="match status" value="1"/>
</dbReference>
<dbReference type="GO" id="GO:0016787">
    <property type="term" value="F:hydrolase activity"/>
    <property type="evidence" value="ECO:0007669"/>
    <property type="project" value="UniProtKB-KW"/>
</dbReference>
<evidence type="ECO:0000313" key="1">
    <source>
        <dbReference type="EMBL" id="RQD83814.1"/>
    </source>
</evidence>
<evidence type="ECO:0000313" key="2">
    <source>
        <dbReference type="Proteomes" id="UP000284763"/>
    </source>
</evidence>
<gene>
    <name evidence="1" type="ORF">D5R95_06055</name>
</gene>
<dbReference type="EMBL" id="QZAB01000382">
    <property type="protein sequence ID" value="RQD83814.1"/>
    <property type="molecule type" value="Genomic_DNA"/>
</dbReference>
<dbReference type="InterPro" id="IPR029058">
    <property type="entry name" value="AB_hydrolase_fold"/>
</dbReference>
<reference evidence="1 2" key="1">
    <citation type="submission" date="2018-08" db="EMBL/GenBank/DDBJ databases">
        <title>The metabolism and importance of syntrophic acetate oxidation coupled to methane or sulfide production in haloalkaline environments.</title>
        <authorList>
            <person name="Timmers P.H.A."/>
            <person name="Vavourakis C.D."/>
            <person name="Sorokin D.Y."/>
            <person name="Sinninghe Damste J.S."/>
            <person name="Muyzer G."/>
            <person name="Stams A.J.M."/>
            <person name="Plugge C.M."/>
        </authorList>
    </citation>
    <scope>NUCLEOTIDE SEQUENCE [LARGE SCALE GENOMIC DNA]</scope>
    <source>
        <strain evidence="1">MSAO_Arc3</strain>
    </source>
</reference>
<keyword evidence="1" id="KW-0378">Hydrolase</keyword>